<evidence type="ECO:0000256" key="2">
    <source>
        <dbReference type="ARBA" id="ARBA00022679"/>
    </source>
</evidence>
<keyword evidence="6" id="KW-0423">Lactose metabolism</keyword>
<dbReference type="EC" id="2.7.1.144" evidence="6"/>
<reference evidence="8" key="1">
    <citation type="submission" date="2022-08" db="EMBL/GenBank/DDBJ databases">
        <title>Alicyclobacillus dauci DSM2870, complete genome.</title>
        <authorList>
            <person name="Wang Q."/>
            <person name="Cai R."/>
            <person name="Wang Z."/>
        </authorList>
    </citation>
    <scope>NUCLEOTIDE SEQUENCE</scope>
    <source>
        <strain evidence="8">DSM 28700</strain>
    </source>
</reference>
<dbReference type="PIRSF" id="PIRSF000535">
    <property type="entry name" value="1PFK/6PFK/LacC"/>
    <property type="match status" value="1"/>
</dbReference>
<evidence type="ECO:0000313" key="8">
    <source>
        <dbReference type="EMBL" id="WAH37974.1"/>
    </source>
</evidence>
<comment type="pathway">
    <text evidence="6">Carbohydrate metabolism; D-tagatose 6-phosphate degradation; D-glyceraldehyde 3-phosphate and glycerone phosphate from D-tagatose 6-phosphate: step 1/2.</text>
</comment>
<gene>
    <name evidence="8" type="ORF">NZD86_05645</name>
</gene>
<dbReference type="PROSITE" id="PS00584">
    <property type="entry name" value="PFKB_KINASES_2"/>
    <property type="match status" value="1"/>
</dbReference>
<dbReference type="InterPro" id="IPR011611">
    <property type="entry name" value="PfkB_dom"/>
</dbReference>
<comment type="catalytic activity">
    <reaction evidence="6">
        <text>D-tagatofuranose 6-phosphate + ATP = D-tagatofuranose 1,6-bisphosphate + ADP + H(+)</text>
        <dbReference type="Rhea" id="RHEA:12420"/>
        <dbReference type="ChEBI" id="CHEBI:15378"/>
        <dbReference type="ChEBI" id="CHEBI:30616"/>
        <dbReference type="ChEBI" id="CHEBI:58694"/>
        <dbReference type="ChEBI" id="CHEBI:58695"/>
        <dbReference type="ChEBI" id="CHEBI:456216"/>
        <dbReference type="EC" id="2.7.1.144"/>
    </reaction>
</comment>
<organism evidence="8 9">
    <name type="scientific">Alicyclobacillus dauci</name>
    <dbReference type="NCBI Taxonomy" id="1475485"/>
    <lineage>
        <taxon>Bacteria</taxon>
        <taxon>Bacillati</taxon>
        <taxon>Bacillota</taxon>
        <taxon>Bacilli</taxon>
        <taxon>Bacillales</taxon>
        <taxon>Alicyclobacillaceae</taxon>
        <taxon>Alicyclobacillus</taxon>
    </lineage>
</organism>
<evidence type="ECO:0000256" key="4">
    <source>
        <dbReference type="ARBA" id="ARBA00022777"/>
    </source>
</evidence>
<dbReference type="Gene3D" id="3.40.1190.20">
    <property type="match status" value="1"/>
</dbReference>
<keyword evidence="4" id="KW-0418">Kinase</keyword>
<dbReference type="Pfam" id="PF00294">
    <property type="entry name" value="PfkB"/>
    <property type="match status" value="1"/>
</dbReference>
<dbReference type="InterPro" id="IPR002173">
    <property type="entry name" value="Carboh/pur_kinase_PfkB_CS"/>
</dbReference>
<feature type="domain" description="Carbohydrate kinase PfkB" evidence="7">
    <location>
        <begin position="37"/>
        <end position="310"/>
    </location>
</feature>
<name>A0ABY6Z5D9_9BACL</name>
<dbReference type="PANTHER" id="PTHR46566">
    <property type="entry name" value="1-PHOSPHOFRUCTOKINASE-RELATED"/>
    <property type="match status" value="1"/>
</dbReference>
<dbReference type="CDD" id="cd01164">
    <property type="entry name" value="FruK_PfkB_like"/>
    <property type="match status" value="1"/>
</dbReference>
<comment type="similarity">
    <text evidence="1">Belongs to the carbohydrate kinase pfkB family.</text>
</comment>
<keyword evidence="3 6" id="KW-0547">Nucleotide-binding</keyword>
<evidence type="ECO:0000256" key="3">
    <source>
        <dbReference type="ARBA" id="ARBA00022741"/>
    </source>
</evidence>
<keyword evidence="5 6" id="KW-0067">ATP-binding</keyword>
<dbReference type="SUPFAM" id="SSF53613">
    <property type="entry name" value="Ribokinase-like"/>
    <property type="match status" value="1"/>
</dbReference>
<keyword evidence="2 6" id="KW-0808">Transferase</keyword>
<keyword evidence="9" id="KW-1185">Reference proteome</keyword>
<dbReference type="PANTHER" id="PTHR46566:SF2">
    <property type="entry name" value="ATP-DEPENDENT 6-PHOSPHOFRUCTOKINASE ISOZYME 2"/>
    <property type="match status" value="1"/>
</dbReference>
<evidence type="ECO:0000313" key="9">
    <source>
        <dbReference type="Proteomes" id="UP001164803"/>
    </source>
</evidence>
<dbReference type="NCBIfam" id="TIGR03168">
    <property type="entry name" value="1-PFK"/>
    <property type="match status" value="1"/>
</dbReference>
<evidence type="ECO:0000256" key="1">
    <source>
        <dbReference type="ARBA" id="ARBA00005380"/>
    </source>
</evidence>
<dbReference type="InterPro" id="IPR017583">
    <property type="entry name" value="Tagatose/fructose_Pkinase"/>
</dbReference>
<accession>A0ABY6Z5D9</accession>
<dbReference type="RefSeq" id="WP_268045512.1">
    <property type="nucleotide sequence ID" value="NZ_CP104064.1"/>
</dbReference>
<proteinExistence type="inferred from homology"/>
<dbReference type="InterPro" id="IPR029056">
    <property type="entry name" value="Ribokinase-like"/>
</dbReference>
<comment type="similarity">
    <text evidence="6">Belongs to the carbohydrate kinase PfkB family. LacC subfamily.</text>
</comment>
<dbReference type="EMBL" id="CP104064">
    <property type="protein sequence ID" value="WAH37974.1"/>
    <property type="molecule type" value="Genomic_DNA"/>
</dbReference>
<sequence length="335" mass="35993">MSFVSCTDITRATRNEVTQAVIRVVGLNASMDRTQRMVSVHLGEVNRSTHTDVYAGGKGLGVARAIKTLGPDVVVYGFVGGITGRFLRQTCEALGIEDRQTEIQGETRICNILVDDSTSQVTVLNEKGPWVSEAEVEKMLLALLGDCEEGDIVVLSGSIPSGVPSSIYRQMIEQLNPVGVKTIVDTSGIPLRESATAKPWIIKPNLSEFQELIGSTDIPSLKTVAEESRKFLNESTYAVIVTLGEQGVITVLENECFLAKAPKVPVVNPTASGDTFLGAFVVDLLQSGDMKNSVRFACGCAAANVMNFSPGIPERFDIGPLVEQVTIEELEVMGL</sequence>
<protein>
    <recommendedName>
        <fullName evidence="6">Tagatose-6-phosphate kinase</fullName>
        <ecNumber evidence="6">2.7.1.144</ecNumber>
    </recommendedName>
</protein>
<dbReference type="Proteomes" id="UP001164803">
    <property type="component" value="Chromosome"/>
</dbReference>
<evidence type="ECO:0000256" key="5">
    <source>
        <dbReference type="ARBA" id="ARBA00022840"/>
    </source>
</evidence>
<evidence type="ECO:0000259" key="7">
    <source>
        <dbReference type="Pfam" id="PF00294"/>
    </source>
</evidence>
<evidence type="ECO:0000256" key="6">
    <source>
        <dbReference type="PIRNR" id="PIRNR000535"/>
    </source>
</evidence>